<dbReference type="EMBL" id="CAJNRE010007361">
    <property type="protein sequence ID" value="CAF2064850.1"/>
    <property type="molecule type" value="Genomic_DNA"/>
</dbReference>
<proteinExistence type="predicted"/>
<dbReference type="Proteomes" id="UP000663824">
    <property type="component" value="Unassembled WGS sequence"/>
</dbReference>
<evidence type="ECO:0000313" key="1">
    <source>
        <dbReference type="EMBL" id="CAF2064850.1"/>
    </source>
</evidence>
<name>A0A816QVA4_9BILA</name>
<gene>
    <name evidence="1" type="ORF">MBJ925_LOCUS15615</name>
</gene>
<reference evidence="1" key="1">
    <citation type="submission" date="2021-02" db="EMBL/GenBank/DDBJ databases">
        <authorList>
            <person name="Nowell W R."/>
        </authorList>
    </citation>
    <scope>NUCLEOTIDE SEQUENCE</scope>
</reference>
<comment type="caution">
    <text evidence="1">The sequence shown here is derived from an EMBL/GenBank/DDBJ whole genome shotgun (WGS) entry which is preliminary data.</text>
</comment>
<accession>A0A816QVA4</accession>
<evidence type="ECO:0000313" key="2">
    <source>
        <dbReference type="Proteomes" id="UP000663824"/>
    </source>
</evidence>
<protein>
    <submittedName>
        <fullName evidence="1">Uncharacterized protein</fullName>
    </submittedName>
</protein>
<dbReference type="AlphaFoldDB" id="A0A816QVA4"/>
<organism evidence="1 2">
    <name type="scientific">Rotaria magnacalcarata</name>
    <dbReference type="NCBI Taxonomy" id="392030"/>
    <lineage>
        <taxon>Eukaryota</taxon>
        <taxon>Metazoa</taxon>
        <taxon>Spiralia</taxon>
        <taxon>Gnathifera</taxon>
        <taxon>Rotifera</taxon>
        <taxon>Eurotatoria</taxon>
        <taxon>Bdelloidea</taxon>
        <taxon>Philodinida</taxon>
        <taxon>Philodinidae</taxon>
        <taxon>Rotaria</taxon>
    </lineage>
</organism>
<sequence>MAFVKNDEVLPVENVAEYLREHHGQHILHAYRSVQKYYVRLESIKRDLRFLKACRSNDIIPKFLWFKTSNRQLVWTSNAFELSLDILCELISYRVFEHLHRMVILFAAQLLEEKENTLKNKLWNLGVGDEYFESNDPEVITNLSSRVISDEEVQCLTNGLDYGLIPEHIDRLNVASNVEQFYHRVTDIAQHHKKCMNELMEHGTIVKTGVRVLASKELTFTSDLRSLTQSFLHKVDQFREQDIKIKSKEQNYCNILKKLRGDNSIIITRPDKGR</sequence>